<accession>A0A410MJC6</accession>
<organism evidence="1 2">
    <name type="scientific">Halobacillus litoralis</name>
    <dbReference type="NCBI Taxonomy" id="45668"/>
    <lineage>
        <taxon>Bacteria</taxon>
        <taxon>Bacillati</taxon>
        <taxon>Bacillota</taxon>
        <taxon>Bacilli</taxon>
        <taxon>Bacillales</taxon>
        <taxon>Bacillaceae</taxon>
        <taxon>Halobacillus</taxon>
    </lineage>
</organism>
<evidence type="ECO:0000313" key="1">
    <source>
        <dbReference type="EMBL" id="QAS54832.1"/>
    </source>
</evidence>
<gene>
    <name evidence="1" type="ORF">HLI_21505</name>
</gene>
<dbReference type="Proteomes" id="UP000287756">
    <property type="component" value="Plasmid pLDW-31"/>
</dbReference>
<geneLocation type="plasmid" evidence="2">
    <name>pldw-31</name>
</geneLocation>
<sequence length="140" mass="15914">MSFDFFTKNSVYTVEDTCVYKNGELLAQGKVNPLQVLLGLPGAISVYDPYSGSSNNIWTGEIRSILPQNERINKLSLPTRNRYVVRVRVDCRNREFVVNAIDESHSVKHLKSFFKHMELISVHQVNSSYVPATKEESVCC</sequence>
<keyword evidence="1" id="KW-0614">Plasmid</keyword>
<protein>
    <submittedName>
        <fullName evidence="1">Uncharacterized protein</fullName>
    </submittedName>
</protein>
<proteinExistence type="predicted"/>
<reference evidence="1 2" key="1">
    <citation type="submission" date="2018-01" db="EMBL/GenBank/DDBJ databases">
        <title>The whole genome sequencing and assembly of Halobacillus litoralis ERB031 strain.</title>
        <authorList>
            <person name="Lee S.-J."/>
            <person name="Park M.-K."/>
            <person name="Kim J.-Y."/>
            <person name="Lee Y.-J."/>
            <person name="Yi H."/>
            <person name="Bahn Y.-S."/>
            <person name="Kim J.F."/>
            <person name="Lee D.-W."/>
        </authorList>
    </citation>
    <scope>NUCLEOTIDE SEQUENCE [LARGE SCALE GENOMIC DNA]</scope>
    <source>
        <strain evidence="1 2">ERB 031</strain>
        <plasmid evidence="2">pldw-31</plasmid>
    </source>
</reference>
<dbReference type="AlphaFoldDB" id="A0A410MJC6"/>
<name>A0A410MJC6_9BACI</name>
<dbReference type="EMBL" id="CP026119">
    <property type="protein sequence ID" value="QAS54832.1"/>
    <property type="molecule type" value="Genomic_DNA"/>
</dbReference>
<evidence type="ECO:0000313" key="2">
    <source>
        <dbReference type="Proteomes" id="UP000287756"/>
    </source>
</evidence>
<dbReference type="KEGG" id="hli:HLI_21505"/>